<accession>A0A6M3LHA9</accession>
<sequence length="173" mass="19481">MQIMFKIALILLAATLVLFTTIPADAQIIDVGENFTFGGYLDNPYIATGYQIELRYNPKFLRLDKVEKGNIFNNSEFNVTKYEGRIIVRESATDSTELRGNLADFTFTGLKSTANTDIVLYDWIIMNRNATSDPFLPISYYIVRIGNEPYPDVNADGVVDIYDIVLILSGELT</sequence>
<dbReference type="CDD" id="cd08547">
    <property type="entry name" value="Type_II_cohesin"/>
    <property type="match status" value="1"/>
</dbReference>
<evidence type="ECO:0000313" key="1">
    <source>
        <dbReference type="EMBL" id="QJA93833.1"/>
    </source>
</evidence>
<name>A0A6M3LHA9_9ZZZZ</name>
<reference evidence="1" key="1">
    <citation type="submission" date="2020-03" db="EMBL/GenBank/DDBJ databases">
        <title>The deep terrestrial virosphere.</title>
        <authorList>
            <person name="Holmfeldt K."/>
            <person name="Nilsson E."/>
            <person name="Simone D."/>
            <person name="Lopez-Fernandez M."/>
            <person name="Wu X."/>
            <person name="de Brujin I."/>
            <person name="Lundin D."/>
            <person name="Andersson A."/>
            <person name="Bertilsson S."/>
            <person name="Dopson M."/>
        </authorList>
    </citation>
    <scope>NUCLEOTIDE SEQUENCE</scope>
    <source>
        <strain evidence="1">MM415B04100</strain>
    </source>
</reference>
<dbReference type="AlphaFoldDB" id="A0A6M3LHA9"/>
<dbReference type="EMBL" id="MT143181">
    <property type="protein sequence ID" value="QJA93833.1"/>
    <property type="molecule type" value="Genomic_DNA"/>
</dbReference>
<protein>
    <submittedName>
        <fullName evidence="1">Uncharacterized protein</fullName>
    </submittedName>
</protein>
<proteinExistence type="predicted"/>
<gene>
    <name evidence="1" type="ORF">MM415B04100_0007</name>
</gene>
<dbReference type="Gene3D" id="2.60.40.680">
    <property type="match status" value="1"/>
</dbReference>
<dbReference type="SUPFAM" id="SSF49384">
    <property type="entry name" value="Carbohydrate-binding domain"/>
    <property type="match status" value="1"/>
</dbReference>
<organism evidence="1">
    <name type="scientific">viral metagenome</name>
    <dbReference type="NCBI Taxonomy" id="1070528"/>
    <lineage>
        <taxon>unclassified sequences</taxon>
        <taxon>metagenomes</taxon>
        <taxon>organismal metagenomes</taxon>
    </lineage>
</organism>
<dbReference type="InterPro" id="IPR008965">
    <property type="entry name" value="CBM2/CBM3_carb-bd_dom_sf"/>
</dbReference>
<dbReference type="GO" id="GO:0030246">
    <property type="term" value="F:carbohydrate binding"/>
    <property type="evidence" value="ECO:0007669"/>
    <property type="project" value="InterPro"/>
</dbReference>